<keyword evidence="2" id="KW-0812">Transmembrane</keyword>
<organism evidence="3 4">
    <name type="scientific">Shewanella eurypsychrophilus</name>
    <dbReference type="NCBI Taxonomy" id="2593656"/>
    <lineage>
        <taxon>Bacteria</taxon>
        <taxon>Pseudomonadati</taxon>
        <taxon>Pseudomonadota</taxon>
        <taxon>Gammaproteobacteria</taxon>
        <taxon>Alteromonadales</taxon>
        <taxon>Shewanellaceae</taxon>
        <taxon>Shewanella</taxon>
    </lineage>
</organism>
<dbReference type="Proteomes" id="UP000316416">
    <property type="component" value="Chromosome"/>
</dbReference>
<feature type="region of interest" description="Disordered" evidence="1">
    <location>
        <begin position="79"/>
        <end position="125"/>
    </location>
</feature>
<keyword evidence="4" id="KW-1185">Reference proteome</keyword>
<evidence type="ECO:0000313" key="4">
    <source>
        <dbReference type="Proteomes" id="UP000316416"/>
    </source>
</evidence>
<evidence type="ECO:0000256" key="1">
    <source>
        <dbReference type="SAM" id="MobiDB-lite"/>
    </source>
</evidence>
<sequence length="320" mass="36069">MDDKDVDSCVDELMAKGMDNKLNGMLSESGDDILDAVLASRDSMLSQKSENPSINKVFVKSEDSHHVEQNPSIVVNNHVSYVPPYHPEPSYPTQSNHPYYGPKQSPATAFNPKPSIAPGQRETDECLTGPQCSELHECLEQIMVLAKPLNTDMTKPKLWSGVSDFCDVPKNIVPPRYKSISQNNFHKALYFLNKKKCELLTLQLDLSQAEEIKAKQDLKSHLRSIDIAETEAVVIANEDLQQRDKELVEVNQKLEIADRSVKVLTTHVHKLEKEHQLKVEAYKDTQAKTNQSLKEAKQYALVGVFTFAAIVSALGWFRYF</sequence>
<evidence type="ECO:0000313" key="3">
    <source>
        <dbReference type="EMBL" id="QPG58979.1"/>
    </source>
</evidence>
<accession>A0ABX6VAR3</accession>
<keyword evidence="2" id="KW-1133">Transmembrane helix</keyword>
<protein>
    <submittedName>
        <fullName evidence="3">Uncharacterized protein</fullName>
    </submittedName>
</protein>
<proteinExistence type="predicted"/>
<dbReference type="RefSeq" id="WP_142874597.1">
    <property type="nucleotide sequence ID" value="NZ_CP045503.2"/>
</dbReference>
<keyword evidence="2" id="KW-0472">Membrane</keyword>
<feature type="transmembrane region" description="Helical" evidence="2">
    <location>
        <begin position="299"/>
        <end position="317"/>
    </location>
</feature>
<evidence type="ECO:0000256" key="2">
    <source>
        <dbReference type="SAM" id="Phobius"/>
    </source>
</evidence>
<dbReference type="EMBL" id="CP045503">
    <property type="protein sequence ID" value="QPG58979.1"/>
    <property type="molecule type" value="Genomic_DNA"/>
</dbReference>
<reference evidence="3" key="1">
    <citation type="submission" date="2021-07" db="EMBL/GenBank/DDBJ databases">
        <title>Shewanella sp. YLB-07 whole genome sequence.</title>
        <authorList>
            <person name="Yu L."/>
        </authorList>
    </citation>
    <scope>NUCLEOTIDE SEQUENCE</scope>
    <source>
        <strain evidence="3">YLB-08</strain>
    </source>
</reference>
<name>A0ABX6VAR3_9GAMM</name>
<gene>
    <name evidence="3" type="ORF">FM038_017310</name>
</gene>